<dbReference type="EMBL" id="QGKM01000001">
    <property type="protein sequence ID" value="PWR00711.1"/>
    <property type="molecule type" value="Genomic_DNA"/>
</dbReference>
<keyword evidence="2" id="KW-1185">Reference proteome</keyword>
<dbReference type="OrthoDB" id="5625447at2"/>
<protein>
    <submittedName>
        <fullName evidence="1">Uncharacterized protein</fullName>
    </submittedName>
</protein>
<proteinExistence type="predicted"/>
<dbReference type="AlphaFoldDB" id="A0A317CW14"/>
<evidence type="ECO:0000313" key="2">
    <source>
        <dbReference type="Proteomes" id="UP000245539"/>
    </source>
</evidence>
<organism evidence="1 2">
    <name type="scientific">Leucothrix pacifica</name>
    <dbReference type="NCBI Taxonomy" id="1247513"/>
    <lineage>
        <taxon>Bacteria</taxon>
        <taxon>Pseudomonadati</taxon>
        <taxon>Pseudomonadota</taxon>
        <taxon>Gammaproteobacteria</taxon>
        <taxon>Thiotrichales</taxon>
        <taxon>Thiotrichaceae</taxon>
        <taxon>Leucothrix</taxon>
    </lineage>
</organism>
<evidence type="ECO:0000313" key="1">
    <source>
        <dbReference type="EMBL" id="PWR00711.1"/>
    </source>
</evidence>
<dbReference type="Proteomes" id="UP000245539">
    <property type="component" value="Unassembled WGS sequence"/>
</dbReference>
<accession>A0A317CW14</accession>
<name>A0A317CW14_9GAMM</name>
<comment type="caution">
    <text evidence="1">The sequence shown here is derived from an EMBL/GenBank/DDBJ whole genome shotgun (WGS) entry which is preliminary data.</text>
</comment>
<dbReference type="RefSeq" id="WP_109835692.1">
    <property type="nucleotide sequence ID" value="NZ_QGKM01000001.1"/>
</dbReference>
<reference evidence="1 2" key="1">
    <citation type="submission" date="2018-05" db="EMBL/GenBank/DDBJ databases">
        <title>Leucothrix arctica sp. nov., isolated from Arctic seawater.</title>
        <authorList>
            <person name="Choi A."/>
            <person name="Baek K."/>
        </authorList>
    </citation>
    <scope>NUCLEOTIDE SEQUENCE [LARGE SCALE GENOMIC DNA]</scope>
    <source>
        <strain evidence="1 2">JCM 18388</strain>
    </source>
</reference>
<gene>
    <name evidence="1" type="ORF">DKW60_00435</name>
</gene>
<sequence>MLGLHDIIGMCECTEEEIRAVAMHENIPDAIATELAEYLITSEDGVPKIRKIIVEDIRIAKRAGNTEKEMQLNEVLKHFIATHPEYPTTG</sequence>